<protein>
    <recommendedName>
        <fullName evidence="10">O-methylsterigmatocystin oxidoreductase</fullName>
    </recommendedName>
</protein>
<keyword evidence="7" id="KW-0503">Monooxygenase</keyword>
<reference evidence="8" key="1">
    <citation type="submission" date="2021-01" db="EMBL/GenBank/DDBJ databases">
        <authorList>
            <person name="Kaushik A."/>
        </authorList>
    </citation>
    <scope>NUCLEOTIDE SEQUENCE</scope>
    <source>
        <strain evidence="8">AG4-RS23</strain>
    </source>
</reference>
<evidence type="ECO:0000256" key="5">
    <source>
        <dbReference type="ARBA" id="ARBA00023002"/>
    </source>
</evidence>
<dbReference type="Gene3D" id="1.10.630.10">
    <property type="entry name" value="Cytochrome P450"/>
    <property type="match status" value="1"/>
</dbReference>
<keyword evidence="6" id="KW-0408">Iron</keyword>
<dbReference type="GO" id="GO:0016705">
    <property type="term" value="F:oxidoreductase activity, acting on paired donors, with incorporation or reduction of molecular oxygen"/>
    <property type="evidence" value="ECO:0007669"/>
    <property type="project" value="InterPro"/>
</dbReference>
<dbReference type="AlphaFoldDB" id="A0A8H3BBF7"/>
<evidence type="ECO:0000313" key="9">
    <source>
        <dbReference type="Proteomes" id="UP000663861"/>
    </source>
</evidence>
<dbReference type="PANTHER" id="PTHR46300:SF7">
    <property type="entry name" value="P450, PUTATIVE (EUROFUNG)-RELATED"/>
    <property type="match status" value="1"/>
</dbReference>
<evidence type="ECO:0000256" key="6">
    <source>
        <dbReference type="ARBA" id="ARBA00023004"/>
    </source>
</evidence>
<dbReference type="SUPFAM" id="SSF48264">
    <property type="entry name" value="Cytochrome P450"/>
    <property type="match status" value="1"/>
</dbReference>
<gene>
    <name evidence="8" type="ORF">RDB_LOCUS57452</name>
</gene>
<dbReference type="Proteomes" id="UP000663861">
    <property type="component" value="Unassembled WGS sequence"/>
</dbReference>
<dbReference type="InterPro" id="IPR036396">
    <property type="entry name" value="Cyt_P450_sf"/>
</dbReference>
<evidence type="ECO:0008006" key="10">
    <source>
        <dbReference type="Google" id="ProtNLM"/>
    </source>
</evidence>
<accession>A0A8H3BBF7</accession>
<comment type="caution">
    <text evidence="8">The sequence shown here is derived from an EMBL/GenBank/DDBJ whole genome shotgun (WGS) entry which is preliminary data.</text>
</comment>
<dbReference type="GO" id="GO:0020037">
    <property type="term" value="F:heme binding"/>
    <property type="evidence" value="ECO:0007669"/>
    <property type="project" value="InterPro"/>
</dbReference>
<keyword evidence="3" id="KW-0349">Heme</keyword>
<evidence type="ECO:0000256" key="7">
    <source>
        <dbReference type="ARBA" id="ARBA00023033"/>
    </source>
</evidence>
<dbReference type="GO" id="GO:0004497">
    <property type="term" value="F:monooxygenase activity"/>
    <property type="evidence" value="ECO:0007669"/>
    <property type="project" value="UniProtKB-KW"/>
</dbReference>
<keyword evidence="5" id="KW-0560">Oxidoreductase</keyword>
<evidence type="ECO:0000313" key="8">
    <source>
        <dbReference type="EMBL" id="CAE6452914.1"/>
    </source>
</evidence>
<proteinExistence type="inferred from homology"/>
<evidence type="ECO:0000256" key="1">
    <source>
        <dbReference type="ARBA" id="ARBA00001971"/>
    </source>
</evidence>
<keyword evidence="4" id="KW-0479">Metal-binding</keyword>
<evidence type="ECO:0000256" key="3">
    <source>
        <dbReference type="ARBA" id="ARBA00022617"/>
    </source>
</evidence>
<evidence type="ECO:0000256" key="2">
    <source>
        <dbReference type="ARBA" id="ARBA00010617"/>
    </source>
</evidence>
<dbReference type="InterPro" id="IPR050364">
    <property type="entry name" value="Cytochrome_P450_fung"/>
</dbReference>
<dbReference type="GO" id="GO:0005506">
    <property type="term" value="F:iron ion binding"/>
    <property type="evidence" value="ECO:0007669"/>
    <property type="project" value="InterPro"/>
</dbReference>
<name>A0A8H3BBF7_9AGAM</name>
<dbReference type="InterPro" id="IPR001128">
    <property type="entry name" value="Cyt_P450"/>
</dbReference>
<evidence type="ECO:0000256" key="4">
    <source>
        <dbReference type="ARBA" id="ARBA00022723"/>
    </source>
</evidence>
<comment type="cofactor">
    <cofactor evidence="1">
        <name>heme</name>
        <dbReference type="ChEBI" id="CHEBI:30413"/>
    </cofactor>
</comment>
<comment type="similarity">
    <text evidence="2">Belongs to the cytochrome P450 family.</text>
</comment>
<organism evidence="8 9">
    <name type="scientific">Rhizoctonia solani</name>
    <dbReference type="NCBI Taxonomy" id="456999"/>
    <lineage>
        <taxon>Eukaryota</taxon>
        <taxon>Fungi</taxon>
        <taxon>Dikarya</taxon>
        <taxon>Basidiomycota</taxon>
        <taxon>Agaricomycotina</taxon>
        <taxon>Agaricomycetes</taxon>
        <taxon>Cantharellales</taxon>
        <taxon>Ceratobasidiaceae</taxon>
        <taxon>Rhizoctonia</taxon>
    </lineage>
</organism>
<dbReference type="Pfam" id="PF00067">
    <property type="entry name" value="p450"/>
    <property type="match status" value="1"/>
</dbReference>
<dbReference type="PANTHER" id="PTHR46300">
    <property type="entry name" value="P450, PUTATIVE (EUROFUNG)-RELATED-RELATED"/>
    <property type="match status" value="1"/>
</dbReference>
<dbReference type="EMBL" id="CAJMWY010000961">
    <property type="protein sequence ID" value="CAE6452914.1"/>
    <property type="molecule type" value="Genomic_DNA"/>
</dbReference>
<sequence>MSDRSLLVGLTASVAAGLLAYKLHKDKKTQPSLPPSPKSYPLIGHLLSVPNEYEHLGFMKLGEHLGSKFFSLTVLGTTIVVLNDKDDAANLLDKRSTMYSDRNCPPMVQEPSLFGWGDFGSLVGYGERWRKYRRLMNPWLTKQAVTVHHDSQEQATRKLLRRLLNSDKDVMSSHELEAELFLSVSATLLRAIYGYEAEDTGDEFLVGARRVFSYLTKSLLSSNYLVNSLPALMYIPEWFPGAGWKRDAIKWRKEKDALIRDMYNIGLENMRKNGSAHIMVASLKRQALDLGLTEVEADDYVGQIAITMFAGGTDTVCTILTDTSGWILVRSITWLLML</sequence>